<proteinExistence type="predicted"/>
<evidence type="ECO:0000313" key="1">
    <source>
        <dbReference type="EMBL" id="VVO73616.1"/>
    </source>
</evidence>
<reference evidence="1 2" key="1">
    <citation type="submission" date="2019-09" db="EMBL/GenBank/DDBJ databases">
        <authorList>
            <person name="Chandra G."/>
            <person name="Truman W A."/>
        </authorList>
    </citation>
    <scope>NUCLEOTIDE SEQUENCE [LARGE SCALE GENOMIC DNA]</scope>
    <source>
        <strain evidence="1">PS854</strain>
    </source>
</reference>
<organism evidence="1 2">
    <name type="scientific">Pseudomonas fluorescens</name>
    <dbReference type="NCBI Taxonomy" id="294"/>
    <lineage>
        <taxon>Bacteria</taxon>
        <taxon>Pseudomonadati</taxon>
        <taxon>Pseudomonadota</taxon>
        <taxon>Gammaproteobacteria</taxon>
        <taxon>Pseudomonadales</taxon>
        <taxon>Pseudomonadaceae</taxon>
        <taxon>Pseudomonas</taxon>
    </lineage>
</organism>
<dbReference type="Proteomes" id="UP000327111">
    <property type="component" value="Unassembled WGS sequence"/>
</dbReference>
<sequence>MALDARAMKRDRWLMTVIIQQATIDKKRKKCLITIERLDMKTAKTFSYSLHFIA</sequence>
<protein>
    <submittedName>
        <fullName evidence="1">Uncharacterized protein</fullName>
    </submittedName>
</protein>
<accession>A0A5E7ICI8</accession>
<dbReference type="EMBL" id="CABVIF010000002">
    <property type="protein sequence ID" value="VVO73616.1"/>
    <property type="molecule type" value="Genomic_DNA"/>
</dbReference>
<evidence type="ECO:0000313" key="2">
    <source>
        <dbReference type="Proteomes" id="UP000327111"/>
    </source>
</evidence>
<dbReference type="AlphaFoldDB" id="A0A5E7ICI8"/>
<gene>
    <name evidence="1" type="ORF">PS854_01428</name>
</gene>
<name>A0A5E7ICI8_PSEFL</name>